<dbReference type="OrthoDB" id="52928at2"/>
<dbReference type="InterPro" id="IPR009057">
    <property type="entry name" value="Homeodomain-like_sf"/>
</dbReference>
<dbReference type="SUPFAM" id="SSF46689">
    <property type="entry name" value="Homeodomain-like"/>
    <property type="match status" value="1"/>
</dbReference>
<gene>
    <name evidence="2" type="ORF">E1294_10365</name>
</gene>
<dbReference type="EMBL" id="SMKP01000022">
    <property type="protein sequence ID" value="TDD22824.1"/>
    <property type="molecule type" value="Genomic_DNA"/>
</dbReference>
<keyword evidence="3" id="KW-1185">Reference proteome</keyword>
<organism evidence="2 3">
    <name type="scientific">Nonomuraea diastatica</name>
    <dbReference type="NCBI Taxonomy" id="1848329"/>
    <lineage>
        <taxon>Bacteria</taxon>
        <taxon>Bacillati</taxon>
        <taxon>Actinomycetota</taxon>
        <taxon>Actinomycetes</taxon>
        <taxon>Streptosporangiales</taxon>
        <taxon>Streptosporangiaceae</taxon>
        <taxon>Nonomuraea</taxon>
    </lineage>
</organism>
<protein>
    <recommendedName>
        <fullName evidence="4">Transposase</fullName>
    </recommendedName>
</protein>
<dbReference type="GO" id="GO:0006313">
    <property type="term" value="P:DNA transposition"/>
    <property type="evidence" value="ECO:0007669"/>
    <property type="project" value="InterPro"/>
</dbReference>
<reference evidence="2 3" key="1">
    <citation type="submission" date="2019-03" db="EMBL/GenBank/DDBJ databases">
        <title>Draft genome sequences of novel Actinobacteria.</title>
        <authorList>
            <person name="Sahin N."/>
            <person name="Ay H."/>
            <person name="Saygin H."/>
        </authorList>
    </citation>
    <scope>NUCLEOTIDE SEQUENCE [LARGE SCALE GENOMIC DNA]</scope>
    <source>
        <strain evidence="2 3">KC712</strain>
    </source>
</reference>
<keyword evidence="1" id="KW-0175">Coiled coil</keyword>
<evidence type="ECO:0000313" key="2">
    <source>
        <dbReference type="EMBL" id="TDD22824.1"/>
    </source>
</evidence>
<evidence type="ECO:0000313" key="3">
    <source>
        <dbReference type="Proteomes" id="UP000294543"/>
    </source>
</evidence>
<sequence length="109" mass="12380">MAPTKVEGKAVAGRNRRFSGEFKDEAVRMVLDGPRPVSHVAKEPGIHDTTLGNWVNTYRRTRSDDVAPAQDAGEKKSERELALERENRKLREENAFLRNAAAFFAREQR</sequence>
<dbReference type="Gene3D" id="1.10.10.60">
    <property type="entry name" value="Homeodomain-like"/>
    <property type="match status" value="1"/>
</dbReference>
<evidence type="ECO:0000256" key="1">
    <source>
        <dbReference type="SAM" id="Coils"/>
    </source>
</evidence>
<feature type="coiled-coil region" evidence="1">
    <location>
        <begin position="73"/>
        <end position="107"/>
    </location>
</feature>
<dbReference type="InterPro" id="IPR002514">
    <property type="entry name" value="Transposase_8"/>
</dbReference>
<dbReference type="RefSeq" id="WP_132507231.1">
    <property type="nucleotide sequence ID" value="NZ_SMKP01000022.1"/>
</dbReference>
<dbReference type="GO" id="GO:0003677">
    <property type="term" value="F:DNA binding"/>
    <property type="evidence" value="ECO:0007669"/>
    <property type="project" value="InterPro"/>
</dbReference>
<name>A0A4R4WYA4_9ACTN</name>
<dbReference type="AlphaFoldDB" id="A0A4R4WYA4"/>
<dbReference type="Proteomes" id="UP000294543">
    <property type="component" value="Unassembled WGS sequence"/>
</dbReference>
<accession>A0A4R4WYA4</accession>
<evidence type="ECO:0008006" key="4">
    <source>
        <dbReference type="Google" id="ProtNLM"/>
    </source>
</evidence>
<comment type="caution">
    <text evidence="2">The sequence shown here is derived from an EMBL/GenBank/DDBJ whole genome shotgun (WGS) entry which is preliminary data.</text>
</comment>
<dbReference type="Pfam" id="PF01527">
    <property type="entry name" value="HTH_Tnp_1"/>
    <property type="match status" value="1"/>
</dbReference>
<proteinExistence type="predicted"/>
<dbReference type="GO" id="GO:0004803">
    <property type="term" value="F:transposase activity"/>
    <property type="evidence" value="ECO:0007669"/>
    <property type="project" value="InterPro"/>
</dbReference>